<dbReference type="AlphaFoldDB" id="A0A8J4A2Z5"/>
<organism evidence="3 4">
    <name type="scientific">Virgisporangium ochraceum</name>
    <dbReference type="NCBI Taxonomy" id="65505"/>
    <lineage>
        <taxon>Bacteria</taxon>
        <taxon>Bacillati</taxon>
        <taxon>Actinomycetota</taxon>
        <taxon>Actinomycetes</taxon>
        <taxon>Micromonosporales</taxon>
        <taxon>Micromonosporaceae</taxon>
        <taxon>Virgisporangium</taxon>
    </lineage>
</organism>
<dbReference type="RefSeq" id="WP_203933077.1">
    <property type="nucleotide sequence ID" value="NZ_BOPH01000112.1"/>
</dbReference>
<reference evidence="3" key="1">
    <citation type="submission" date="2021-01" db="EMBL/GenBank/DDBJ databases">
        <title>Whole genome shotgun sequence of Virgisporangium ochraceum NBRC 16418.</title>
        <authorList>
            <person name="Komaki H."/>
            <person name="Tamura T."/>
        </authorList>
    </citation>
    <scope>NUCLEOTIDE SEQUENCE</scope>
    <source>
        <strain evidence="3">NBRC 16418</strain>
    </source>
</reference>
<evidence type="ECO:0000313" key="3">
    <source>
        <dbReference type="EMBL" id="GIJ73253.1"/>
    </source>
</evidence>
<dbReference type="EMBL" id="BOPH01000112">
    <property type="protein sequence ID" value="GIJ73253.1"/>
    <property type="molecule type" value="Genomic_DNA"/>
</dbReference>
<name>A0A8J4A2Z5_9ACTN</name>
<evidence type="ECO:0000256" key="1">
    <source>
        <dbReference type="SAM" id="MobiDB-lite"/>
    </source>
</evidence>
<dbReference type="Proteomes" id="UP000635606">
    <property type="component" value="Unassembled WGS sequence"/>
</dbReference>
<dbReference type="Pfam" id="PF04149">
    <property type="entry name" value="DUF397"/>
    <property type="match status" value="1"/>
</dbReference>
<protein>
    <recommendedName>
        <fullName evidence="2">DUF397 domain-containing protein</fullName>
    </recommendedName>
</protein>
<comment type="caution">
    <text evidence="3">The sequence shown here is derived from an EMBL/GenBank/DDBJ whole genome shotgun (WGS) entry which is preliminary data.</text>
</comment>
<keyword evidence="4" id="KW-1185">Reference proteome</keyword>
<dbReference type="InterPro" id="IPR007278">
    <property type="entry name" value="DUF397"/>
</dbReference>
<proteinExistence type="predicted"/>
<feature type="region of interest" description="Disordered" evidence="1">
    <location>
        <begin position="1"/>
        <end position="22"/>
    </location>
</feature>
<accession>A0A8J4A2Z5</accession>
<gene>
    <name evidence="3" type="ORF">Voc01_081700</name>
</gene>
<feature type="compositionally biased region" description="Polar residues" evidence="1">
    <location>
        <begin position="9"/>
        <end position="18"/>
    </location>
</feature>
<sequence>MTAGVGTDASGSLTSGSLTEEWRKASRSMAGGNNCVEVRLHGEDVQVRDSKNPTGPSLRFTVAQWASLLMMIRNG</sequence>
<evidence type="ECO:0000259" key="2">
    <source>
        <dbReference type="Pfam" id="PF04149"/>
    </source>
</evidence>
<evidence type="ECO:0000313" key="4">
    <source>
        <dbReference type="Proteomes" id="UP000635606"/>
    </source>
</evidence>
<feature type="domain" description="DUF397" evidence="2">
    <location>
        <begin position="21"/>
        <end position="71"/>
    </location>
</feature>